<reference evidence="3 5" key="2">
    <citation type="submission" date="2019-03" db="EMBL/GenBank/DDBJ databases">
        <title>Genomic Encyclopedia of Archaeal and Bacterial Type Strains, Phase II (KMG-II): from individual species to whole genera.</title>
        <authorList>
            <person name="Goeker M."/>
        </authorList>
    </citation>
    <scope>NUCLEOTIDE SEQUENCE [LARGE SCALE GENOMIC DNA]</scope>
    <source>
        <strain evidence="3 5">DSM 15594</strain>
    </source>
</reference>
<keyword evidence="1" id="KW-1133">Transmembrane helix</keyword>
<reference evidence="2 4" key="1">
    <citation type="submission" date="2017-08" db="EMBL/GenBank/DDBJ databases">
        <title>Draft Genome Sequence of the Marine Bacterium Oceanimonas baumannii ATCC 700832.</title>
        <authorList>
            <person name="Mcclelland W.D."/>
            <person name="Brennan M.A."/>
            <person name="Trachtenberg A.M."/>
            <person name="Maclea K.S."/>
        </authorList>
    </citation>
    <scope>NUCLEOTIDE SEQUENCE [LARGE SCALE GENOMIC DNA]</scope>
    <source>
        <strain evidence="2 4">ATCC 700832</strain>
    </source>
</reference>
<proteinExistence type="predicted"/>
<sequence length="96" mass="10876">MHRDKGNGTALGRRLHKLTLYLIMLQPLLLLLYALRARWLELGEFALAGMLLLLYHRVLVYLLYRQAKRSNDGYLVYPVVGAAIVLALLTLWGAVG</sequence>
<dbReference type="OrthoDB" id="5824172at2"/>
<dbReference type="Proteomes" id="UP000243640">
    <property type="component" value="Unassembled WGS sequence"/>
</dbReference>
<comment type="caution">
    <text evidence="2">The sequence shown here is derived from an EMBL/GenBank/DDBJ whole genome shotgun (WGS) entry which is preliminary data.</text>
</comment>
<evidence type="ECO:0000313" key="5">
    <source>
        <dbReference type="Proteomes" id="UP000295058"/>
    </source>
</evidence>
<evidence type="ECO:0000313" key="2">
    <source>
        <dbReference type="EMBL" id="OYD25800.1"/>
    </source>
</evidence>
<dbReference type="EMBL" id="NQJF01000002">
    <property type="protein sequence ID" value="OYD25800.1"/>
    <property type="molecule type" value="Genomic_DNA"/>
</dbReference>
<keyword evidence="1" id="KW-0812">Transmembrane</keyword>
<organism evidence="2 4">
    <name type="scientific">Oceanimonas baumannii</name>
    <dbReference type="NCBI Taxonomy" id="129578"/>
    <lineage>
        <taxon>Bacteria</taxon>
        <taxon>Pseudomonadati</taxon>
        <taxon>Pseudomonadota</taxon>
        <taxon>Gammaproteobacteria</taxon>
        <taxon>Aeromonadales</taxon>
        <taxon>Aeromonadaceae</taxon>
        <taxon>Oceanimonas</taxon>
    </lineage>
</organism>
<keyword evidence="5" id="KW-1185">Reference proteome</keyword>
<name>A0A235CMM4_9GAMM</name>
<dbReference type="AlphaFoldDB" id="A0A235CMM4"/>
<dbReference type="Proteomes" id="UP000295058">
    <property type="component" value="Unassembled WGS sequence"/>
</dbReference>
<keyword evidence="1" id="KW-0472">Membrane</keyword>
<evidence type="ECO:0008006" key="6">
    <source>
        <dbReference type="Google" id="ProtNLM"/>
    </source>
</evidence>
<feature type="transmembrane region" description="Helical" evidence="1">
    <location>
        <begin position="75"/>
        <end position="95"/>
    </location>
</feature>
<evidence type="ECO:0000256" key="1">
    <source>
        <dbReference type="SAM" id="Phobius"/>
    </source>
</evidence>
<evidence type="ECO:0000313" key="4">
    <source>
        <dbReference type="Proteomes" id="UP000243640"/>
    </source>
</evidence>
<dbReference type="RefSeq" id="WP_094276989.1">
    <property type="nucleotide sequence ID" value="NZ_JBLWZI010000001.1"/>
</dbReference>
<evidence type="ECO:0000313" key="3">
    <source>
        <dbReference type="EMBL" id="TDW60188.1"/>
    </source>
</evidence>
<accession>A0A235CMM4</accession>
<feature type="transmembrane region" description="Helical" evidence="1">
    <location>
        <begin position="45"/>
        <end position="63"/>
    </location>
</feature>
<gene>
    <name evidence="2" type="ORF">B6S09_02880</name>
    <name evidence="3" type="ORF">LY04_01183</name>
</gene>
<feature type="transmembrane region" description="Helical" evidence="1">
    <location>
        <begin position="20"/>
        <end position="39"/>
    </location>
</feature>
<protein>
    <recommendedName>
        <fullName evidence="6">MAPEG family protein</fullName>
    </recommendedName>
</protein>
<dbReference type="EMBL" id="SODO01000003">
    <property type="protein sequence ID" value="TDW60188.1"/>
    <property type="molecule type" value="Genomic_DNA"/>
</dbReference>